<gene>
    <name evidence="4" type="primary">rlpA</name>
    <name evidence="8" type="ORF">SAMN05660836_01453</name>
</gene>
<keyword evidence="1" id="KW-0732">Signal</keyword>
<organism evidence="8 9">
    <name type="scientific">Thermodesulforhabdus norvegica</name>
    <dbReference type="NCBI Taxonomy" id="39841"/>
    <lineage>
        <taxon>Bacteria</taxon>
        <taxon>Pseudomonadati</taxon>
        <taxon>Thermodesulfobacteriota</taxon>
        <taxon>Syntrophobacteria</taxon>
        <taxon>Syntrophobacterales</taxon>
        <taxon>Thermodesulforhabdaceae</taxon>
        <taxon>Thermodesulforhabdus</taxon>
    </lineage>
</organism>
<reference evidence="8 9" key="1">
    <citation type="submission" date="2016-10" db="EMBL/GenBank/DDBJ databases">
        <authorList>
            <person name="de Groot N.N."/>
        </authorList>
    </citation>
    <scope>NUCLEOTIDE SEQUENCE [LARGE SCALE GENOMIC DNA]</scope>
    <source>
        <strain evidence="8 9">DSM 9990</strain>
    </source>
</reference>
<dbReference type="PANTHER" id="PTHR34183:SF1">
    <property type="entry name" value="ENDOLYTIC PEPTIDOGLYCAN TRANSGLYCOSYLASE RLPA"/>
    <property type="match status" value="1"/>
</dbReference>
<dbReference type="InterPro" id="IPR007730">
    <property type="entry name" value="SPOR-like_dom"/>
</dbReference>
<dbReference type="PROSITE" id="PS51724">
    <property type="entry name" value="SPOR"/>
    <property type="match status" value="1"/>
</dbReference>
<dbReference type="InterPro" id="IPR012997">
    <property type="entry name" value="RplA"/>
</dbReference>
<dbReference type="InterPro" id="IPR036908">
    <property type="entry name" value="RlpA-like_sf"/>
</dbReference>
<keyword evidence="4" id="KW-1003">Cell membrane</keyword>
<keyword evidence="4 8" id="KW-0449">Lipoprotein</keyword>
<dbReference type="GO" id="GO:0005886">
    <property type="term" value="C:plasma membrane"/>
    <property type="evidence" value="ECO:0007669"/>
    <property type="project" value="UniProtKB-SubCell"/>
</dbReference>
<dbReference type="OrthoDB" id="9779128at2"/>
<keyword evidence="3 4" id="KW-0961">Cell wall biogenesis/degradation</keyword>
<dbReference type="InterPro" id="IPR009009">
    <property type="entry name" value="RlpA-like_DPBB"/>
</dbReference>
<dbReference type="Pfam" id="PF03330">
    <property type="entry name" value="DPBB_1"/>
    <property type="match status" value="1"/>
</dbReference>
<dbReference type="InterPro" id="IPR034718">
    <property type="entry name" value="RlpA"/>
</dbReference>
<dbReference type="SUPFAM" id="SSF110997">
    <property type="entry name" value="Sporulation related repeat"/>
    <property type="match status" value="1"/>
</dbReference>
<dbReference type="PROSITE" id="PS51257">
    <property type="entry name" value="PROKAR_LIPOPROTEIN"/>
    <property type="match status" value="1"/>
</dbReference>
<dbReference type="CDD" id="cd22268">
    <property type="entry name" value="DPBB_RlpA-like"/>
    <property type="match status" value="1"/>
</dbReference>
<evidence type="ECO:0000256" key="3">
    <source>
        <dbReference type="ARBA" id="ARBA00023316"/>
    </source>
</evidence>
<dbReference type="InterPro" id="IPR036680">
    <property type="entry name" value="SPOR-like_sf"/>
</dbReference>
<keyword evidence="4 6" id="KW-0472">Membrane</keyword>
<dbReference type="Proteomes" id="UP000199611">
    <property type="component" value="Unassembled WGS sequence"/>
</dbReference>
<dbReference type="GO" id="GO:0008932">
    <property type="term" value="F:lytic endotransglycosylase activity"/>
    <property type="evidence" value="ECO:0007669"/>
    <property type="project" value="UniProtKB-UniRule"/>
</dbReference>
<keyword evidence="4" id="KW-0564">Palmitate</keyword>
<dbReference type="EC" id="4.2.2.-" evidence="4"/>
<proteinExistence type="inferred from homology"/>
<dbReference type="GO" id="GO:0000270">
    <property type="term" value="P:peptidoglycan metabolic process"/>
    <property type="evidence" value="ECO:0007669"/>
    <property type="project" value="UniProtKB-UniRule"/>
</dbReference>
<comment type="subcellular location">
    <subcellularLocation>
        <location evidence="4">Cell membrane</location>
        <topology evidence="4">Lipid-anchor</topology>
    </subcellularLocation>
</comment>
<dbReference type="SUPFAM" id="SSF50685">
    <property type="entry name" value="Barwin-like endoglucanases"/>
    <property type="match status" value="1"/>
</dbReference>
<keyword evidence="6" id="KW-1133">Transmembrane helix</keyword>
<evidence type="ECO:0000256" key="1">
    <source>
        <dbReference type="ARBA" id="ARBA00022729"/>
    </source>
</evidence>
<name>A0A1I4TQ60_9BACT</name>
<dbReference type="HAMAP" id="MF_02071">
    <property type="entry name" value="RlpA"/>
    <property type="match status" value="1"/>
</dbReference>
<evidence type="ECO:0000259" key="7">
    <source>
        <dbReference type="PROSITE" id="PS51724"/>
    </source>
</evidence>
<keyword evidence="2 4" id="KW-0456">Lyase</keyword>
<evidence type="ECO:0000256" key="6">
    <source>
        <dbReference type="SAM" id="Phobius"/>
    </source>
</evidence>
<evidence type="ECO:0000313" key="8">
    <source>
        <dbReference type="EMBL" id="SFM78805.1"/>
    </source>
</evidence>
<dbReference type="Pfam" id="PF05036">
    <property type="entry name" value="SPOR"/>
    <property type="match status" value="1"/>
</dbReference>
<dbReference type="Gene3D" id="3.30.70.1070">
    <property type="entry name" value="Sporulation related repeat"/>
    <property type="match status" value="1"/>
</dbReference>
<dbReference type="STRING" id="39841.SAMN05660836_01453"/>
<keyword evidence="6" id="KW-0812">Transmembrane</keyword>
<evidence type="ECO:0000256" key="4">
    <source>
        <dbReference type="HAMAP-Rule" id="MF_02071"/>
    </source>
</evidence>
<feature type="transmembrane region" description="Helical" evidence="6">
    <location>
        <begin position="6"/>
        <end position="29"/>
    </location>
</feature>
<dbReference type="RefSeq" id="WP_093394627.1">
    <property type="nucleotide sequence ID" value="NZ_FOUU01000004.1"/>
</dbReference>
<keyword evidence="9" id="KW-1185">Reference proteome</keyword>
<dbReference type="NCBIfam" id="TIGR00413">
    <property type="entry name" value="rlpA"/>
    <property type="match status" value="1"/>
</dbReference>
<protein>
    <recommendedName>
        <fullName evidence="4">Probable endolytic peptidoglycan transglycosylase RlpA</fullName>
        <ecNumber evidence="4">4.2.2.-</ecNumber>
    </recommendedName>
</protein>
<comment type="function">
    <text evidence="4">Lytic transglycosylase with a strong preference for naked glycan strands that lack stem peptides.</text>
</comment>
<evidence type="ECO:0000256" key="5">
    <source>
        <dbReference type="RuleBase" id="RU003495"/>
    </source>
</evidence>
<sequence length="258" mass="29334">MKVEGARVRILMLSLMICTAVFSCATIPAKKKEKRTVKTKVKPYCVQDQCYFPLPSAEGYVEEGYASWYGPEFHRKRTASGEPYDMNAMTAAHKTLPFGTYVKVTRLDSGKWVIVRINDRGPFVRGRIIDLSRRAAKELGMLNDGIAKVRIEAVQPATLIPYASLQPIWELQPVPSFRTGEFEIQVGAFLLRDNAERLRSRLKGSYDYVVIVPFECSGRIFYRVRVGLFKDLVEAEREAEKIRRRGFPDAFVIAREGA</sequence>
<dbReference type="EMBL" id="FOUU01000004">
    <property type="protein sequence ID" value="SFM78805.1"/>
    <property type="molecule type" value="Genomic_DNA"/>
</dbReference>
<accession>A0A1I4TQ60</accession>
<comment type="similarity">
    <text evidence="4 5">Belongs to the RlpA family.</text>
</comment>
<dbReference type="GO" id="GO:0071555">
    <property type="term" value="P:cell wall organization"/>
    <property type="evidence" value="ECO:0007669"/>
    <property type="project" value="UniProtKB-KW"/>
</dbReference>
<dbReference type="GO" id="GO:0042834">
    <property type="term" value="F:peptidoglycan binding"/>
    <property type="evidence" value="ECO:0007669"/>
    <property type="project" value="InterPro"/>
</dbReference>
<feature type="domain" description="SPOR" evidence="7">
    <location>
        <begin position="176"/>
        <end position="255"/>
    </location>
</feature>
<dbReference type="PANTHER" id="PTHR34183">
    <property type="entry name" value="ENDOLYTIC PEPTIDOGLYCAN TRANSGLYCOSYLASE RLPA"/>
    <property type="match status" value="1"/>
</dbReference>
<dbReference type="Gene3D" id="2.40.40.10">
    <property type="entry name" value="RlpA-like domain"/>
    <property type="match status" value="1"/>
</dbReference>
<evidence type="ECO:0000313" key="9">
    <source>
        <dbReference type="Proteomes" id="UP000199611"/>
    </source>
</evidence>
<dbReference type="AlphaFoldDB" id="A0A1I4TQ60"/>
<evidence type="ECO:0000256" key="2">
    <source>
        <dbReference type="ARBA" id="ARBA00023239"/>
    </source>
</evidence>